<dbReference type="InterPro" id="IPR013848">
    <property type="entry name" value="Methylthiotransferase_N"/>
</dbReference>
<dbReference type="Pfam" id="PF01938">
    <property type="entry name" value="TRAM"/>
    <property type="match status" value="1"/>
</dbReference>
<feature type="domain" description="MTTase N-terminal" evidence="15">
    <location>
        <begin position="3"/>
        <end position="119"/>
    </location>
</feature>
<dbReference type="NCBIfam" id="TIGR00089">
    <property type="entry name" value="MiaB/RimO family radical SAM methylthiotransferase"/>
    <property type="match status" value="1"/>
</dbReference>
<dbReference type="FunFam" id="3.80.30.20:FF:000001">
    <property type="entry name" value="tRNA-2-methylthio-N(6)-dimethylallyladenosine synthase 2"/>
    <property type="match status" value="1"/>
</dbReference>
<comment type="subunit">
    <text evidence="13">Monomer.</text>
</comment>
<evidence type="ECO:0000256" key="8">
    <source>
        <dbReference type="ARBA" id="ARBA00023014"/>
    </source>
</evidence>
<dbReference type="FunFam" id="3.40.50.12160:FF:000003">
    <property type="entry name" value="CDK5 regulatory subunit-associated protein 1"/>
    <property type="match status" value="1"/>
</dbReference>
<evidence type="ECO:0000313" key="17">
    <source>
        <dbReference type="EMBL" id="PQV62495.1"/>
    </source>
</evidence>
<evidence type="ECO:0000256" key="4">
    <source>
        <dbReference type="ARBA" id="ARBA00022679"/>
    </source>
</evidence>
<organism evidence="17 18">
    <name type="scientific">Abditibacterium utsteinense</name>
    <dbReference type="NCBI Taxonomy" id="1960156"/>
    <lineage>
        <taxon>Bacteria</taxon>
        <taxon>Pseudomonadati</taxon>
        <taxon>Abditibacteriota</taxon>
        <taxon>Abditibacteriia</taxon>
        <taxon>Abditibacteriales</taxon>
        <taxon>Abditibacteriaceae</taxon>
        <taxon>Abditibacterium</taxon>
    </lineage>
</organism>
<evidence type="ECO:0000256" key="12">
    <source>
        <dbReference type="ARBA" id="ARBA00081141"/>
    </source>
</evidence>
<dbReference type="SFLD" id="SFLDF00273">
    <property type="entry name" value="(dimethylallyl)adenosine_tRNA"/>
    <property type="match status" value="1"/>
</dbReference>
<evidence type="ECO:0000259" key="15">
    <source>
        <dbReference type="PROSITE" id="PS51449"/>
    </source>
</evidence>
<dbReference type="EC" id="2.8.4.3" evidence="9 13"/>
<feature type="domain" description="TRAM" evidence="14">
    <location>
        <begin position="381"/>
        <end position="446"/>
    </location>
</feature>
<evidence type="ECO:0000256" key="3">
    <source>
        <dbReference type="ARBA" id="ARBA00022490"/>
    </source>
</evidence>
<keyword evidence="4 13" id="KW-0808">Transferase</keyword>
<feature type="binding site" evidence="13">
    <location>
        <position position="165"/>
    </location>
    <ligand>
        <name>[4Fe-4S] cluster</name>
        <dbReference type="ChEBI" id="CHEBI:49883"/>
        <label>2</label>
        <note>4Fe-4S-S-AdoMet</note>
    </ligand>
</feature>
<evidence type="ECO:0000256" key="13">
    <source>
        <dbReference type="HAMAP-Rule" id="MF_01864"/>
    </source>
</evidence>
<dbReference type="NCBIfam" id="TIGR01574">
    <property type="entry name" value="miaB-methiolase"/>
    <property type="match status" value="1"/>
</dbReference>
<feature type="binding site" evidence="13">
    <location>
        <position position="162"/>
    </location>
    <ligand>
        <name>[4Fe-4S] cluster</name>
        <dbReference type="ChEBI" id="CHEBI:49883"/>
        <label>2</label>
        <note>4Fe-4S-S-AdoMet</note>
    </ligand>
</feature>
<dbReference type="Proteomes" id="UP000237684">
    <property type="component" value="Unassembled WGS sequence"/>
</dbReference>
<dbReference type="PROSITE" id="PS50926">
    <property type="entry name" value="TRAM"/>
    <property type="match status" value="1"/>
</dbReference>
<gene>
    <name evidence="13" type="primary">miaB</name>
    <name evidence="17" type="ORF">B1R32_1318</name>
</gene>
<dbReference type="GO" id="GO:0035597">
    <property type="term" value="F:tRNA-2-methylthio-N(6)-dimethylallyladenosine(37) synthase activity"/>
    <property type="evidence" value="ECO:0007669"/>
    <property type="project" value="UniProtKB-EC"/>
</dbReference>
<dbReference type="InterPro" id="IPR038135">
    <property type="entry name" value="Methylthiotransferase_N_sf"/>
</dbReference>
<sequence length="463" mass="52171">MKPRYFIQTYGCQMNVHDSERMAGMLDGLGYDPTDAPEGADVILLNTCAVRERPEHKLYSELGQIRLLKAQNPNLILGVAGCMAQREAQTIRRRVPEVDILLGPRNLHHLSTLVRRAQNRVEGAPHADGLDLECDPTPATPVRRTSAISAYVDIIFGCNFNCTYCAVPSARGPEISRRPSEILDEIRQLDELGYREITLLGQTVNAYGHDLGATEGQRIDFSWLLTRINEINPKLRIRFTSPHPMYFNSRLVETIAALPSVCEHLHLPVQSGDNEVLKRMKRTYSTEKYRRVIEEIRDKVPDVTVTTDTITGFCGETDAEFENTMQLYREIEFDQAYLFAYSPRHSTQAFDWADDVPIAVKKERLARLIDLQQIISRDKNRRQVGQSFDVLVEGVSHNDSAKLAGRTRGNKLVIFPGTPAQFPAGSLVEVRADEAFLWGFKGEVTRAFDTASAPRVLLELAMV</sequence>
<evidence type="ECO:0000256" key="1">
    <source>
        <dbReference type="ARBA" id="ARBA00003234"/>
    </source>
</evidence>
<evidence type="ECO:0000256" key="7">
    <source>
        <dbReference type="ARBA" id="ARBA00023004"/>
    </source>
</evidence>
<keyword evidence="7 13" id="KW-0408">Iron</keyword>
<feature type="binding site" evidence="13">
    <location>
        <position position="48"/>
    </location>
    <ligand>
        <name>[4Fe-4S] cluster</name>
        <dbReference type="ChEBI" id="CHEBI:49883"/>
        <label>1</label>
    </ligand>
</feature>
<dbReference type="Pfam" id="PF00919">
    <property type="entry name" value="UPF0004"/>
    <property type="match status" value="1"/>
</dbReference>
<dbReference type="PROSITE" id="PS01278">
    <property type="entry name" value="MTTASE_RADICAL"/>
    <property type="match status" value="1"/>
</dbReference>
<evidence type="ECO:0000259" key="16">
    <source>
        <dbReference type="PROSITE" id="PS51918"/>
    </source>
</evidence>
<evidence type="ECO:0000256" key="11">
    <source>
        <dbReference type="ARBA" id="ARBA00080698"/>
    </source>
</evidence>
<evidence type="ECO:0000256" key="10">
    <source>
        <dbReference type="ARBA" id="ARBA00068570"/>
    </source>
</evidence>
<dbReference type="InterPro" id="IPR006638">
    <property type="entry name" value="Elp3/MiaA/NifB-like_rSAM"/>
</dbReference>
<dbReference type="GO" id="GO:0046872">
    <property type="term" value="F:metal ion binding"/>
    <property type="evidence" value="ECO:0007669"/>
    <property type="project" value="UniProtKB-KW"/>
</dbReference>
<dbReference type="InterPro" id="IPR007197">
    <property type="entry name" value="rSAM"/>
</dbReference>
<keyword evidence="2 13" id="KW-0004">4Fe-4S</keyword>
<keyword evidence="6 13" id="KW-0479">Metal-binding</keyword>
<comment type="subcellular location">
    <subcellularLocation>
        <location evidence="13">Cytoplasm</location>
    </subcellularLocation>
</comment>
<comment type="similarity">
    <text evidence="13">Belongs to the methylthiotransferase family. MiaB subfamily.</text>
</comment>
<dbReference type="InterPro" id="IPR002792">
    <property type="entry name" value="TRAM_dom"/>
</dbReference>
<dbReference type="SMART" id="SM00729">
    <property type="entry name" value="Elp3"/>
    <property type="match status" value="1"/>
</dbReference>
<dbReference type="Gene3D" id="3.80.30.20">
    <property type="entry name" value="tm_1862 like domain"/>
    <property type="match status" value="1"/>
</dbReference>
<dbReference type="SFLD" id="SFLDG01082">
    <property type="entry name" value="B12-binding_domain_containing"/>
    <property type="match status" value="1"/>
</dbReference>
<accession>A0A2S8SNW8</accession>
<comment type="function">
    <text evidence="1 13">Catalyzes the methylthiolation of N6-(dimethylallyl)adenosine (i(6)A), leading to the formation of 2-methylthio-N6-(dimethylallyl)adenosine (ms(2)i(6)A) at position 37 in tRNAs that read codons beginning with uridine.</text>
</comment>
<dbReference type="HAMAP" id="MF_01864">
    <property type="entry name" value="tRNA_metthiotr_MiaB"/>
    <property type="match status" value="1"/>
</dbReference>
<feature type="binding site" evidence="13">
    <location>
        <position position="158"/>
    </location>
    <ligand>
        <name>[4Fe-4S] cluster</name>
        <dbReference type="ChEBI" id="CHEBI:49883"/>
        <label>2</label>
        <note>4Fe-4S-S-AdoMet</note>
    </ligand>
</feature>
<comment type="caution">
    <text evidence="17">The sequence shown here is derived from an EMBL/GenBank/DDBJ whole genome shotgun (WGS) entry which is preliminary data.</text>
</comment>
<dbReference type="Pfam" id="PF04055">
    <property type="entry name" value="Radical_SAM"/>
    <property type="match status" value="1"/>
</dbReference>
<evidence type="ECO:0000256" key="2">
    <source>
        <dbReference type="ARBA" id="ARBA00022485"/>
    </source>
</evidence>
<dbReference type="Gene3D" id="3.40.50.12160">
    <property type="entry name" value="Methylthiotransferase, N-terminal domain"/>
    <property type="match status" value="1"/>
</dbReference>
<keyword evidence="8 13" id="KW-0411">Iron-sulfur</keyword>
<keyword evidence="3 13" id="KW-0963">Cytoplasm</keyword>
<dbReference type="PANTHER" id="PTHR43020:SF2">
    <property type="entry name" value="MITOCHONDRIAL TRNA METHYLTHIOTRANSFERASE CDK5RAP1"/>
    <property type="match status" value="1"/>
</dbReference>
<dbReference type="GO" id="GO:0051539">
    <property type="term" value="F:4 iron, 4 sulfur cluster binding"/>
    <property type="evidence" value="ECO:0007669"/>
    <property type="project" value="UniProtKB-UniRule"/>
</dbReference>
<dbReference type="SUPFAM" id="SSF102114">
    <property type="entry name" value="Radical SAM enzymes"/>
    <property type="match status" value="1"/>
</dbReference>
<dbReference type="AlphaFoldDB" id="A0A2S8SNW8"/>
<feature type="binding site" evidence="13">
    <location>
        <position position="82"/>
    </location>
    <ligand>
        <name>[4Fe-4S] cluster</name>
        <dbReference type="ChEBI" id="CHEBI:49883"/>
        <label>1</label>
    </ligand>
</feature>
<dbReference type="PANTHER" id="PTHR43020">
    <property type="entry name" value="CDK5 REGULATORY SUBUNIT-ASSOCIATED PROTEIN 1"/>
    <property type="match status" value="1"/>
</dbReference>
<dbReference type="SFLD" id="SFLDS00029">
    <property type="entry name" value="Radical_SAM"/>
    <property type="match status" value="1"/>
</dbReference>
<protein>
    <recommendedName>
        <fullName evidence="10 13">tRNA-2-methylthio-N(6)-dimethylallyladenosine synthase</fullName>
        <ecNumber evidence="9 13">2.8.4.3</ecNumber>
    </recommendedName>
    <alternativeName>
        <fullName evidence="12 13">(Dimethylallyl)adenosine tRNA methylthiotransferase MiaB</fullName>
    </alternativeName>
    <alternativeName>
        <fullName evidence="11 13">tRNA-i(6)A37 methylthiotransferase</fullName>
    </alternativeName>
</protein>
<keyword evidence="13" id="KW-0819">tRNA processing</keyword>
<dbReference type="FunCoup" id="A0A2S8SNW8">
    <property type="interactions" value="440"/>
</dbReference>
<dbReference type="InterPro" id="IPR058240">
    <property type="entry name" value="rSAM_sf"/>
</dbReference>
<evidence type="ECO:0000259" key="14">
    <source>
        <dbReference type="PROSITE" id="PS50926"/>
    </source>
</evidence>
<dbReference type="CDD" id="cd01335">
    <property type="entry name" value="Radical_SAM"/>
    <property type="match status" value="1"/>
</dbReference>
<dbReference type="PROSITE" id="PS51449">
    <property type="entry name" value="MTTASE_N"/>
    <property type="match status" value="1"/>
</dbReference>
<comment type="catalytic activity">
    <reaction evidence="13">
        <text>N(6)-dimethylallyladenosine(37) in tRNA + (sulfur carrier)-SH + AH2 + 2 S-adenosyl-L-methionine = 2-methylsulfanyl-N(6)-dimethylallyladenosine(37) in tRNA + (sulfur carrier)-H + 5'-deoxyadenosine + L-methionine + A + S-adenosyl-L-homocysteine + 2 H(+)</text>
        <dbReference type="Rhea" id="RHEA:37067"/>
        <dbReference type="Rhea" id="RHEA-COMP:10375"/>
        <dbReference type="Rhea" id="RHEA-COMP:10376"/>
        <dbReference type="Rhea" id="RHEA-COMP:14737"/>
        <dbReference type="Rhea" id="RHEA-COMP:14739"/>
        <dbReference type="ChEBI" id="CHEBI:13193"/>
        <dbReference type="ChEBI" id="CHEBI:15378"/>
        <dbReference type="ChEBI" id="CHEBI:17319"/>
        <dbReference type="ChEBI" id="CHEBI:17499"/>
        <dbReference type="ChEBI" id="CHEBI:29917"/>
        <dbReference type="ChEBI" id="CHEBI:57844"/>
        <dbReference type="ChEBI" id="CHEBI:57856"/>
        <dbReference type="ChEBI" id="CHEBI:59789"/>
        <dbReference type="ChEBI" id="CHEBI:64428"/>
        <dbReference type="ChEBI" id="CHEBI:74415"/>
        <dbReference type="ChEBI" id="CHEBI:74417"/>
        <dbReference type="EC" id="2.8.4.3"/>
    </reaction>
</comment>
<dbReference type="InterPro" id="IPR020612">
    <property type="entry name" value="Methylthiotransferase_CS"/>
</dbReference>
<dbReference type="SFLD" id="SFLDG01061">
    <property type="entry name" value="methylthiotransferase"/>
    <property type="match status" value="1"/>
</dbReference>
<name>A0A2S8SNW8_9BACT</name>
<feature type="binding site" evidence="13">
    <location>
        <position position="12"/>
    </location>
    <ligand>
        <name>[4Fe-4S] cluster</name>
        <dbReference type="ChEBI" id="CHEBI:49883"/>
        <label>1</label>
    </ligand>
</feature>
<dbReference type="InterPro" id="IPR023404">
    <property type="entry name" value="rSAM_horseshoe"/>
</dbReference>
<evidence type="ECO:0000313" key="18">
    <source>
        <dbReference type="Proteomes" id="UP000237684"/>
    </source>
</evidence>
<dbReference type="PROSITE" id="PS51918">
    <property type="entry name" value="RADICAL_SAM"/>
    <property type="match status" value="1"/>
</dbReference>
<dbReference type="InParanoid" id="A0A2S8SNW8"/>
<evidence type="ECO:0000256" key="9">
    <source>
        <dbReference type="ARBA" id="ARBA00033765"/>
    </source>
</evidence>
<reference evidence="17 18" key="1">
    <citation type="journal article" date="2018" name="Syst. Appl. Microbiol.">
        <title>Abditibacterium utsteinense sp. nov., the first cultivated member of candidate phylum FBP, isolated from ice-free Antarctic soil samples.</title>
        <authorList>
            <person name="Tahon G."/>
            <person name="Tytgat B."/>
            <person name="Lebbe L."/>
            <person name="Carlier A."/>
            <person name="Willems A."/>
        </authorList>
    </citation>
    <scope>NUCLEOTIDE SEQUENCE [LARGE SCALE GENOMIC DNA]</scope>
    <source>
        <strain evidence="17 18">LMG 29911</strain>
    </source>
</reference>
<dbReference type="InterPro" id="IPR006463">
    <property type="entry name" value="MiaB_methiolase"/>
</dbReference>
<evidence type="ECO:0000256" key="6">
    <source>
        <dbReference type="ARBA" id="ARBA00022723"/>
    </source>
</evidence>
<keyword evidence="5 13" id="KW-0949">S-adenosyl-L-methionine</keyword>
<feature type="domain" description="Radical SAM core" evidence="16">
    <location>
        <begin position="144"/>
        <end position="378"/>
    </location>
</feature>
<evidence type="ECO:0000256" key="5">
    <source>
        <dbReference type="ARBA" id="ARBA00022691"/>
    </source>
</evidence>
<keyword evidence="18" id="KW-1185">Reference proteome</keyword>
<dbReference type="InterPro" id="IPR005839">
    <property type="entry name" value="Methylthiotransferase"/>
</dbReference>
<dbReference type="EMBL" id="NIGF01000031">
    <property type="protein sequence ID" value="PQV62495.1"/>
    <property type="molecule type" value="Genomic_DNA"/>
</dbReference>
<dbReference type="GO" id="GO:0005829">
    <property type="term" value="C:cytosol"/>
    <property type="evidence" value="ECO:0007669"/>
    <property type="project" value="TreeGrafter"/>
</dbReference>
<proteinExistence type="inferred from homology"/>
<comment type="cofactor">
    <cofactor evidence="13">
        <name>[4Fe-4S] cluster</name>
        <dbReference type="ChEBI" id="CHEBI:49883"/>
    </cofactor>
    <text evidence="13">Binds 2 [4Fe-4S] clusters. One cluster is coordinated with 3 cysteines and an exchangeable S-adenosyl-L-methionine.</text>
</comment>